<comment type="caution">
    <text evidence="4">The sequence shown here is derived from an EMBL/GenBank/DDBJ whole genome shotgun (WGS) entry which is preliminary data.</text>
</comment>
<gene>
    <name evidence="4" type="ORF">ESZ91_09800</name>
</gene>
<evidence type="ECO:0000259" key="2">
    <source>
        <dbReference type="Pfam" id="PF21307"/>
    </source>
</evidence>
<organism evidence="4 5">
    <name type="scientific">Candidatus Borkfalkia ceftriaxoniphila</name>
    <dbReference type="NCBI Taxonomy" id="2508949"/>
    <lineage>
        <taxon>Bacteria</taxon>
        <taxon>Bacillati</taxon>
        <taxon>Bacillota</taxon>
        <taxon>Clostridia</taxon>
        <taxon>Christensenellales</taxon>
        <taxon>Christensenellaceae</taxon>
        <taxon>Candidatus Borkfalkia</taxon>
    </lineage>
</organism>
<accession>A0A4Q2KAR4</accession>
<dbReference type="InterPro" id="IPR012341">
    <property type="entry name" value="6hp_glycosidase-like_sf"/>
</dbReference>
<feature type="domain" description="Glycosyl hydrolase family 95 N-terminal" evidence="1">
    <location>
        <begin position="8"/>
        <end position="238"/>
    </location>
</feature>
<dbReference type="InterPro" id="IPR049053">
    <property type="entry name" value="AFCA-like_C"/>
</dbReference>
<evidence type="ECO:0000313" key="5">
    <source>
        <dbReference type="Proteomes" id="UP000291269"/>
    </source>
</evidence>
<dbReference type="Proteomes" id="UP000291269">
    <property type="component" value="Unassembled WGS sequence"/>
</dbReference>
<name>A0A4Q2KAR4_9FIRM</name>
<dbReference type="InterPro" id="IPR016518">
    <property type="entry name" value="Alpha-L-fucosidase"/>
</dbReference>
<dbReference type="OrthoDB" id="9802600at2"/>
<dbReference type="Pfam" id="PF22124">
    <property type="entry name" value="Glyco_hydro_95_cat"/>
    <property type="match status" value="1"/>
</dbReference>
<evidence type="ECO:0000259" key="1">
    <source>
        <dbReference type="Pfam" id="PF14498"/>
    </source>
</evidence>
<dbReference type="Pfam" id="PF14498">
    <property type="entry name" value="Glyco_hyd_65N_2"/>
    <property type="match status" value="1"/>
</dbReference>
<feature type="domain" description="Glycosyl hydrolase family 95 catalytic" evidence="3">
    <location>
        <begin position="261"/>
        <end position="667"/>
    </location>
</feature>
<dbReference type="InterPro" id="IPR054363">
    <property type="entry name" value="GH95_cat"/>
</dbReference>
<evidence type="ECO:0000259" key="3">
    <source>
        <dbReference type="Pfam" id="PF22124"/>
    </source>
</evidence>
<dbReference type="GO" id="GO:0004560">
    <property type="term" value="F:alpha-L-fucosidase activity"/>
    <property type="evidence" value="ECO:0007669"/>
    <property type="project" value="InterPro"/>
</dbReference>
<dbReference type="InterPro" id="IPR027414">
    <property type="entry name" value="GH95_N_dom"/>
</dbReference>
<dbReference type="PANTHER" id="PTHR31084:SF0">
    <property type="entry name" value="ALPHA-L-FUCOSIDASE 2"/>
    <property type="match status" value="1"/>
</dbReference>
<keyword evidence="4" id="KW-0378">Hydrolase</keyword>
<dbReference type="PIRSF" id="PIRSF007663">
    <property type="entry name" value="UCP007663"/>
    <property type="match status" value="1"/>
</dbReference>
<dbReference type="GO" id="GO:0005975">
    <property type="term" value="P:carbohydrate metabolic process"/>
    <property type="evidence" value="ECO:0007669"/>
    <property type="project" value="InterPro"/>
</dbReference>
<protein>
    <submittedName>
        <fullName evidence="4">Glycoside hydrolase family 95 protein</fullName>
    </submittedName>
</protein>
<dbReference type="InterPro" id="IPR008928">
    <property type="entry name" value="6-hairpin_glycosidase_sf"/>
</dbReference>
<feature type="domain" description="Alpha fucosidase A-like C-terminal" evidence="2">
    <location>
        <begin position="670"/>
        <end position="732"/>
    </location>
</feature>
<dbReference type="SUPFAM" id="SSF48208">
    <property type="entry name" value="Six-hairpin glycosidases"/>
    <property type="match status" value="1"/>
</dbReference>
<dbReference type="RefSeq" id="WP_129226739.1">
    <property type="nucleotide sequence ID" value="NZ_SDOZ01000003.1"/>
</dbReference>
<proteinExistence type="predicted"/>
<dbReference type="AlphaFoldDB" id="A0A4Q2KAR4"/>
<sequence>MRNTYIFNAPSEDFSGINAALPLGNGYMGMQVEDNIVYERLALNESTLWSGGPYDNDLNGAYASLKELRESAFKDRQRDFDWESKFVSQWGGQIMLPAGDFMAYFANSRETSNYKKQLDLRCGILTTTFEKQGERVEKRYFANYPSRVICIRYQSDRKAMNFACEIASKSSGSLTVEGDTLLFHGAANGARGVDGAIRYTIAARLRTDGELWDNGKRIFIKNAGTTEIYLSIVTNFVSDGDLSAPHETLARALADKAYARGYEALENEHVSDFSAIYDRVSLRLGKETGDVPVKELQRRFAEEDDCGWVELYFNFTRYLILSSTRNGAQPPSLQGKWNDKLSPPWDCKYTVNINLQMNYWSLAPLGLSELYNSLLEKMKAVAKKGKKTARETYGIERGDSWVLHHNTDLWNVCAPIDGCWGLTPVCGAWLMNELFTAYEYTGNEDFLRELYPLFRGCAQFFCEFLVPFGEYLVTCPSTSPERMNGALGYVTYGSAHDNQIVREMFEHYLVCEKLVRADAALEKETEEKLKKLPPPAAVSECGLVREFYFHDFDYLEDTHRHLAHLYGVYPGNSVFRQHDKELDAAVKNTLDCRSKAGDWTGWGIVWRIALYARLGDGAAVTAMLKTFLDRRNGLMLENGFGALPYENGSAFQYDCNGAFPAALLETLVRSEKGRVTLLPALPDFLRDGELKGVCLRGAFRLEKLTFSDGKVTRCDIYSEKGGALDISANGRLYHLDAEADRTYTVIG</sequence>
<evidence type="ECO:0000313" key="4">
    <source>
        <dbReference type="EMBL" id="RXZ58335.1"/>
    </source>
</evidence>
<keyword evidence="5" id="KW-1185">Reference proteome</keyword>
<dbReference type="Gene3D" id="1.50.10.10">
    <property type="match status" value="1"/>
</dbReference>
<dbReference type="EMBL" id="SDOZ01000003">
    <property type="protein sequence ID" value="RXZ58335.1"/>
    <property type="molecule type" value="Genomic_DNA"/>
</dbReference>
<reference evidence="4 5" key="1">
    <citation type="journal article" date="2019" name="Gut">
        <title>Antibiotics-induced monodominance of a novel gut bacterial order.</title>
        <authorList>
            <person name="Hildebrand F."/>
            <person name="Moitinho-Silva L."/>
            <person name="Blasche S."/>
            <person name="Jahn M.T."/>
            <person name="Gossmann T.I."/>
            <person name="Heuerta-Cepas J."/>
            <person name="Hercog R."/>
            <person name="Luetge M."/>
            <person name="Bahram M."/>
            <person name="Pryszlak A."/>
            <person name="Alves R.J."/>
            <person name="Waszak S.M."/>
            <person name="Zhu A."/>
            <person name="Ye L."/>
            <person name="Costea P.I."/>
            <person name="Aalvink S."/>
            <person name="Belzer C."/>
            <person name="Forslund S.K."/>
            <person name="Sunagawa S."/>
            <person name="Hentschel U."/>
            <person name="Merten C."/>
            <person name="Patil K.R."/>
            <person name="Benes V."/>
            <person name="Bork P."/>
        </authorList>
    </citation>
    <scope>NUCLEOTIDE SEQUENCE [LARGE SCALE GENOMIC DNA]</scope>
    <source>
        <strain evidence="4 5">HDS1380</strain>
    </source>
</reference>
<dbReference type="Pfam" id="PF21307">
    <property type="entry name" value="Glyco_hydro_95_C"/>
    <property type="match status" value="1"/>
</dbReference>
<dbReference type="PANTHER" id="PTHR31084">
    <property type="entry name" value="ALPHA-L-FUCOSIDASE 2"/>
    <property type="match status" value="1"/>
</dbReference>